<dbReference type="Gene3D" id="1.10.287.110">
    <property type="entry name" value="DnaJ domain"/>
    <property type="match status" value="1"/>
</dbReference>
<keyword evidence="1" id="KW-0143">Chaperone</keyword>
<keyword evidence="3" id="KW-0812">Transmembrane</keyword>
<dbReference type="InterPro" id="IPR036280">
    <property type="entry name" value="Multihaem_cyt_sf"/>
</dbReference>
<dbReference type="PANTHER" id="PTHR44145">
    <property type="entry name" value="DNAJ HOMOLOG SUBFAMILY A MEMBER 3, MITOCHONDRIAL"/>
    <property type="match status" value="1"/>
</dbReference>
<evidence type="ECO:0000256" key="2">
    <source>
        <dbReference type="SAM" id="MobiDB-lite"/>
    </source>
</evidence>
<proteinExistence type="predicted"/>
<evidence type="ECO:0000313" key="6">
    <source>
        <dbReference type="Proteomes" id="UP000612362"/>
    </source>
</evidence>
<name>A0A8J3I3V7_9CHLR</name>
<dbReference type="InterPro" id="IPR001623">
    <property type="entry name" value="DnaJ_domain"/>
</dbReference>
<evidence type="ECO:0000313" key="5">
    <source>
        <dbReference type="EMBL" id="GHO44974.1"/>
    </source>
</evidence>
<gene>
    <name evidence="5" type="ORF">KSX_31370</name>
</gene>
<dbReference type="PROSITE" id="PS50076">
    <property type="entry name" value="DNAJ_2"/>
    <property type="match status" value="1"/>
</dbReference>
<keyword evidence="3" id="KW-0472">Membrane</keyword>
<keyword evidence="3" id="KW-1133">Transmembrane helix</keyword>
<feature type="transmembrane region" description="Helical" evidence="3">
    <location>
        <begin position="264"/>
        <end position="284"/>
    </location>
</feature>
<dbReference type="Proteomes" id="UP000612362">
    <property type="component" value="Unassembled WGS sequence"/>
</dbReference>
<dbReference type="EMBL" id="BNJF01000001">
    <property type="protein sequence ID" value="GHO44974.1"/>
    <property type="molecule type" value="Genomic_DNA"/>
</dbReference>
<dbReference type="AlphaFoldDB" id="A0A8J3I3V7"/>
<dbReference type="InterPro" id="IPR051938">
    <property type="entry name" value="Apopto_cytoskel_mod"/>
</dbReference>
<dbReference type="SUPFAM" id="SSF46565">
    <property type="entry name" value="Chaperone J-domain"/>
    <property type="match status" value="1"/>
</dbReference>
<dbReference type="PRINTS" id="PR00625">
    <property type="entry name" value="JDOMAIN"/>
</dbReference>
<keyword evidence="6" id="KW-1185">Reference proteome</keyword>
<feature type="region of interest" description="Disordered" evidence="2">
    <location>
        <begin position="72"/>
        <end position="105"/>
    </location>
</feature>
<dbReference type="InterPro" id="IPR036869">
    <property type="entry name" value="J_dom_sf"/>
</dbReference>
<reference evidence="5" key="1">
    <citation type="submission" date="2020-10" db="EMBL/GenBank/DDBJ databases">
        <title>Taxonomic study of unclassified bacteria belonging to the class Ktedonobacteria.</title>
        <authorList>
            <person name="Yabe S."/>
            <person name="Wang C.M."/>
            <person name="Zheng Y."/>
            <person name="Sakai Y."/>
            <person name="Cavaletti L."/>
            <person name="Monciardini P."/>
            <person name="Donadio S."/>
        </authorList>
    </citation>
    <scope>NUCLEOTIDE SEQUENCE</scope>
    <source>
        <strain evidence="5">SOSP1-1</strain>
    </source>
</reference>
<evidence type="ECO:0000256" key="3">
    <source>
        <dbReference type="SAM" id="Phobius"/>
    </source>
</evidence>
<organism evidence="5 6">
    <name type="scientific">Ktedonospora formicarum</name>
    <dbReference type="NCBI Taxonomy" id="2778364"/>
    <lineage>
        <taxon>Bacteria</taxon>
        <taxon>Bacillati</taxon>
        <taxon>Chloroflexota</taxon>
        <taxon>Ktedonobacteria</taxon>
        <taxon>Ktedonobacterales</taxon>
        <taxon>Ktedonobacteraceae</taxon>
        <taxon>Ktedonospora</taxon>
    </lineage>
</organism>
<dbReference type="RefSeq" id="WP_220194335.1">
    <property type="nucleotide sequence ID" value="NZ_BNJF01000001.1"/>
</dbReference>
<dbReference type="SUPFAM" id="SSF48695">
    <property type="entry name" value="Multiheme cytochromes"/>
    <property type="match status" value="1"/>
</dbReference>
<evidence type="ECO:0000256" key="1">
    <source>
        <dbReference type="ARBA" id="ARBA00023186"/>
    </source>
</evidence>
<dbReference type="CDD" id="cd06257">
    <property type="entry name" value="DnaJ"/>
    <property type="match status" value="1"/>
</dbReference>
<evidence type="ECO:0000259" key="4">
    <source>
        <dbReference type="PROSITE" id="PS50076"/>
    </source>
</evidence>
<dbReference type="PANTHER" id="PTHR44145:SF3">
    <property type="entry name" value="DNAJ HOMOLOG SUBFAMILY A MEMBER 3, MITOCHONDRIAL"/>
    <property type="match status" value="1"/>
</dbReference>
<sequence length="285" mass="32304">MQPTKDYYTILGITHTATQAEIKAAFKRLALQYHPDRNKSADANTHMSEILEAYQVLNDPEERKDYDALRKYSTTSTTTTSGVRGTAGPSKSSKQEITPRARRDRQRHYAFPTFRTGETLAVDLGDMNYTLSSKEAQSLVEQGLLRGVAPHRPSDKQFHCHRCHHTWNAHTSGLPTSCPKCHAGDWSEYLLLRCSHCHAIFESEQIRNEIGAYTYSNSRTRNDGLCPPYELFPLCPYCAQAQWCPAENYRVAAMRRHMETQRMLWISIAIVLAVIAGILILGLGR</sequence>
<protein>
    <recommendedName>
        <fullName evidence="4">J domain-containing protein</fullName>
    </recommendedName>
</protein>
<accession>A0A8J3I3V7</accession>
<dbReference type="SMART" id="SM00271">
    <property type="entry name" value="DnaJ"/>
    <property type="match status" value="1"/>
</dbReference>
<dbReference type="Pfam" id="PF00226">
    <property type="entry name" value="DnaJ"/>
    <property type="match status" value="1"/>
</dbReference>
<feature type="domain" description="J" evidence="4">
    <location>
        <begin position="6"/>
        <end position="70"/>
    </location>
</feature>
<comment type="caution">
    <text evidence="5">The sequence shown here is derived from an EMBL/GenBank/DDBJ whole genome shotgun (WGS) entry which is preliminary data.</text>
</comment>